<sequence>MKAIVISFKNMYQQKFDFPYEMIKFILANASYKVVKKLYFTCKYFPEKFRLFLIDYLHRGDEIVFKDSVKEYPINSNAVVNSLKDKIWLGNKIITSDELLSLWITKIKRCTISQLTVVYFKGFPLSWNDFKILTEAGTIEDLIIGKLLDSNNKMVLVEDICVYLPKLKKLRYVKNE</sequence>
<name>A0AC34FXA1_9BILA</name>
<organism evidence="1 2">
    <name type="scientific">Panagrolaimus sp. ES5</name>
    <dbReference type="NCBI Taxonomy" id="591445"/>
    <lineage>
        <taxon>Eukaryota</taxon>
        <taxon>Metazoa</taxon>
        <taxon>Ecdysozoa</taxon>
        <taxon>Nematoda</taxon>
        <taxon>Chromadorea</taxon>
        <taxon>Rhabditida</taxon>
        <taxon>Tylenchina</taxon>
        <taxon>Panagrolaimomorpha</taxon>
        <taxon>Panagrolaimoidea</taxon>
        <taxon>Panagrolaimidae</taxon>
        <taxon>Panagrolaimus</taxon>
    </lineage>
</organism>
<evidence type="ECO:0000313" key="2">
    <source>
        <dbReference type="WBParaSite" id="ES5_v2.g22094.t1"/>
    </source>
</evidence>
<evidence type="ECO:0000313" key="1">
    <source>
        <dbReference type="Proteomes" id="UP000887579"/>
    </source>
</evidence>
<reference evidence="2" key="1">
    <citation type="submission" date="2022-11" db="UniProtKB">
        <authorList>
            <consortium name="WormBaseParasite"/>
        </authorList>
    </citation>
    <scope>IDENTIFICATION</scope>
</reference>
<proteinExistence type="predicted"/>
<protein>
    <submittedName>
        <fullName evidence="2">Uncharacterized protein</fullName>
    </submittedName>
</protein>
<dbReference type="Proteomes" id="UP000887579">
    <property type="component" value="Unplaced"/>
</dbReference>
<accession>A0AC34FXA1</accession>
<dbReference type="WBParaSite" id="ES5_v2.g22094.t1">
    <property type="protein sequence ID" value="ES5_v2.g22094.t1"/>
    <property type="gene ID" value="ES5_v2.g22094"/>
</dbReference>